<keyword evidence="5" id="KW-0862">Zinc</keyword>
<evidence type="ECO:0000313" key="8">
    <source>
        <dbReference type="Proteomes" id="UP001152876"/>
    </source>
</evidence>
<dbReference type="InterPro" id="IPR023801">
    <property type="entry name" value="His_deacetylse_dom"/>
</dbReference>
<dbReference type="GO" id="GO:0046872">
    <property type="term" value="F:metal ion binding"/>
    <property type="evidence" value="ECO:0007669"/>
    <property type="project" value="UniProtKB-KW"/>
</dbReference>
<sequence length="365" mass="38953">MYIAFPHPMSLPMKTFHNPHHTLHQGQQEMFRGRLVPCHEVPARLDFVLTELQRRPLGALETPAVDDAALDAAIARVHSARYTQFLASAWDEWVAMDPANAQRDALPSVWPLGNRHAFRTDALPRNFAARLGLFAFDSGSPLMAGTWAAARGGAACALAAAHEVLGGARSAFALTRPPGHHAGSDFLGGYCFLNNAAIAAQALRDGGQQRVAVLDVDYHHGNGTQTIFYERADVLTVSIHGDPATEYPFFLGHADERGAGAGEGFNLNLPLPRGTNFATWRAALGQALDAVTAFRADALVVPMGLDTFEGDPISGFTLQSADYFAVGEALAGAGLPTVFTFEGGYAVDAVGTNAVNLLEGFQRTC</sequence>
<gene>
    <name evidence="7" type="ORF">H010_23970</name>
</gene>
<dbReference type="PRINTS" id="PR01270">
    <property type="entry name" value="HDASUPER"/>
</dbReference>
<dbReference type="Proteomes" id="UP001152876">
    <property type="component" value="Unassembled WGS sequence"/>
</dbReference>
<evidence type="ECO:0000256" key="3">
    <source>
        <dbReference type="ARBA" id="ARBA00022723"/>
    </source>
</evidence>
<dbReference type="PANTHER" id="PTHR10625:SF17">
    <property type="entry name" value="HISTONE DEACETYLASE 8"/>
    <property type="match status" value="1"/>
</dbReference>
<dbReference type="InterPro" id="IPR000286">
    <property type="entry name" value="HDACs"/>
</dbReference>
<dbReference type="CDD" id="cd10001">
    <property type="entry name" value="HDAC_classII_APAH"/>
    <property type="match status" value="1"/>
</dbReference>
<dbReference type="GO" id="GO:0016787">
    <property type="term" value="F:hydrolase activity"/>
    <property type="evidence" value="ECO:0007669"/>
    <property type="project" value="UniProtKB-KW"/>
</dbReference>
<comment type="similarity">
    <text evidence="2">Belongs to the histone deacetylase family.</text>
</comment>
<keyword evidence="8" id="KW-1185">Reference proteome</keyword>
<keyword evidence="4" id="KW-0378">Hydrolase</keyword>
<accession>A0A9X4NX03</accession>
<name>A0A9X4NX03_9BURK</name>
<comment type="cofactor">
    <cofactor evidence="1">
        <name>Zn(2+)</name>
        <dbReference type="ChEBI" id="CHEBI:29105"/>
    </cofactor>
</comment>
<evidence type="ECO:0000256" key="4">
    <source>
        <dbReference type="ARBA" id="ARBA00022801"/>
    </source>
</evidence>
<dbReference type="InterPro" id="IPR037138">
    <property type="entry name" value="His_deacetylse_dom_sf"/>
</dbReference>
<evidence type="ECO:0000259" key="6">
    <source>
        <dbReference type="Pfam" id="PF00850"/>
    </source>
</evidence>
<dbReference type="SUPFAM" id="SSF52768">
    <property type="entry name" value="Arginase/deacetylase"/>
    <property type="match status" value="1"/>
</dbReference>
<dbReference type="InterPro" id="IPR023696">
    <property type="entry name" value="Ureohydrolase_dom_sf"/>
</dbReference>
<dbReference type="Pfam" id="PF00850">
    <property type="entry name" value="Hist_deacetyl"/>
    <property type="match status" value="1"/>
</dbReference>
<evidence type="ECO:0000313" key="7">
    <source>
        <dbReference type="EMBL" id="MDG5978329.1"/>
    </source>
</evidence>
<feature type="domain" description="Histone deacetylase" evidence="6">
    <location>
        <begin position="40"/>
        <end position="358"/>
    </location>
</feature>
<dbReference type="GO" id="GO:0004407">
    <property type="term" value="F:histone deacetylase activity"/>
    <property type="evidence" value="ECO:0007669"/>
    <property type="project" value="TreeGrafter"/>
</dbReference>
<dbReference type="EMBL" id="AOGK01000036">
    <property type="protein sequence ID" value="MDG5978329.1"/>
    <property type="molecule type" value="Genomic_DNA"/>
</dbReference>
<dbReference type="AlphaFoldDB" id="A0A9X4NX03"/>
<proteinExistence type="inferred from homology"/>
<comment type="caution">
    <text evidence="7">The sequence shown here is derived from an EMBL/GenBank/DDBJ whole genome shotgun (WGS) entry which is preliminary data.</text>
</comment>
<organism evidence="7 8">
    <name type="scientific">Hydrogenophaga taeniospiralis CCUG 15921</name>
    <dbReference type="NCBI Taxonomy" id="1281780"/>
    <lineage>
        <taxon>Bacteria</taxon>
        <taxon>Pseudomonadati</taxon>
        <taxon>Pseudomonadota</taxon>
        <taxon>Betaproteobacteria</taxon>
        <taxon>Burkholderiales</taxon>
        <taxon>Comamonadaceae</taxon>
        <taxon>Hydrogenophaga</taxon>
    </lineage>
</organism>
<dbReference type="GO" id="GO:0040029">
    <property type="term" value="P:epigenetic regulation of gene expression"/>
    <property type="evidence" value="ECO:0007669"/>
    <property type="project" value="TreeGrafter"/>
</dbReference>
<reference evidence="7" key="1">
    <citation type="submission" date="2013-01" db="EMBL/GenBank/DDBJ databases">
        <title>Genome draft of Hydrogenophaga taeniospiralis 2K1.</title>
        <authorList>
            <person name="Gomila M."/>
            <person name="Lalucat J."/>
        </authorList>
    </citation>
    <scope>NUCLEOTIDE SEQUENCE</scope>
    <source>
        <strain evidence="7">CCUG 15921</strain>
    </source>
</reference>
<evidence type="ECO:0000256" key="2">
    <source>
        <dbReference type="ARBA" id="ARBA00005947"/>
    </source>
</evidence>
<dbReference type="PANTHER" id="PTHR10625">
    <property type="entry name" value="HISTONE DEACETYLASE HDAC1-RELATED"/>
    <property type="match status" value="1"/>
</dbReference>
<keyword evidence="3" id="KW-0479">Metal-binding</keyword>
<evidence type="ECO:0000256" key="5">
    <source>
        <dbReference type="ARBA" id="ARBA00022833"/>
    </source>
</evidence>
<dbReference type="Gene3D" id="3.40.800.20">
    <property type="entry name" value="Histone deacetylase domain"/>
    <property type="match status" value="1"/>
</dbReference>
<evidence type="ECO:0000256" key="1">
    <source>
        <dbReference type="ARBA" id="ARBA00001947"/>
    </source>
</evidence>
<protein>
    <submittedName>
        <fullName evidence="7">Histone deacetylase superfamily protein</fullName>
    </submittedName>
</protein>